<dbReference type="OrthoDB" id="27447at2157"/>
<dbReference type="InterPro" id="IPR007050">
    <property type="entry name" value="HTH_bacterioopsin"/>
</dbReference>
<dbReference type="EMBL" id="AP018553">
    <property type="protein sequence ID" value="BBD73617.1"/>
    <property type="molecule type" value="Genomic_DNA"/>
</dbReference>
<dbReference type="Pfam" id="PF04967">
    <property type="entry name" value="HTH_10"/>
    <property type="match status" value="1"/>
</dbReference>
<reference evidence="3" key="1">
    <citation type="journal article" date="2014" name="Int. J. Syst. Evol. Microbiol.">
        <title>Complete genome sequence of Corynebacterium casei LMG S-19264T (=DSM 44701T), isolated from a smear-ripened cheese.</title>
        <authorList>
            <consortium name="US DOE Joint Genome Institute (JGI-PGF)"/>
            <person name="Walter F."/>
            <person name="Albersmeier A."/>
            <person name="Kalinowski J."/>
            <person name="Ruckert C."/>
        </authorList>
    </citation>
    <scope>NUCLEOTIDE SEQUENCE</scope>
    <source>
        <strain evidence="3">JCM 31740</strain>
    </source>
</reference>
<sequence>MYSRYPLKLVTVTLEHDRCWTSFVKEGQIRVLSHVNNGTYVRDVVVGDIEAVRTVTRLDPSTRVKEVVNLRRYGDVVVADILLSYDNSTVALLQKNGVALLEPTVVEGTESWNFLAYEYQLRKILEELERAASVVRVSMTDYVPQREVVLSDDEVRALEGAISMGYFEVPRRHRTWEVSRKLGMSQSTFTLHLRRAQRKLATKFLNSLRRSSST</sequence>
<organism evidence="2 4">
    <name type="scientific">Sulfodiicoccus acidiphilus</name>
    <dbReference type="NCBI Taxonomy" id="1670455"/>
    <lineage>
        <taxon>Archaea</taxon>
        <taxon>Thermoproteota</taxon>
        <taxon>Thermoprotei</taxon>
        <taxon>Sulfolobales</taxon>
        <taxon>Sulfolobaceae</taxon>
        <taxon>Sulfodiicoccus</taxon>
    </lineage>
</organism>
<reference evidence="3" key="4">
    <citation type="submission" date="2020-09" db="EMBL/GenBank/DDBJ databases">
        <authorList>
            <person name="Sun Q."/>
            <person name="Ohkuma M."/>
        </authorList>
    </citation>
    <scope>NUCLEOTIDE SEQUENCE</scope>
    <source>
        <strain evidence="3">JCM 31740</strain>
    </source>
</reference>
<dbReference type="PANTHER" id="PTHR34236:SF1">
    <property type="entry name" value="DIMETHYL SULFOXIDE REDUCTASE TRANSCRIPTIONAL ACTIVATOR"/>
    <property type="match status" value="1"/>
</dbReference>
<reference evidence="2" key="3">
    <citation type="journal article" date="2019" name="BMC Res. Notes">
        <title>Complete genome sequence of the Sulfodiicoccus acidiphilus strain HS-1T, the first crenarchaeon that lacks polB3, isolated from an acidic hot spring in Ohwaku-dani, Hakone, Japan.</title>
        <authorList>
            <person name="Sakai H.D."/>
            <person name="Kurosawa N."/>
        </authorList>
    </citation>
    <scope>NUCLEOTIDE SEQUENCE</scope>
    <source>
        <strain evidence="2">HS-1</strain>
    </source>
</reference>
<keyword evidence="4" id="KW-1185">Reference proteome</keyword>
<reference evidence="4" key="2">
    <citation type="submission" date="2018-04" db="EMBL/GenBank/DDBJ databases">
        <title>Complete genome sequence of Sulfodiicoccus acidiphilus strain HS-1.</title>
        <authorList>
            <person name="Sakai H.D."/>
            <person name="Kurosawa N."/>
        </authorList>
    </citation>
    <scope>NUCLEOTIDE SEQUENCE [LARGE SCALE GENOMIC DNA]</scope>
    <source>
        <strain evidence="4">HS-1</strain>
    </source>
</reference>
<dbReference type="AlphaFoldDB" id="A0A348B615"/>
<accession>A0A348B615</accession>
<gene>
    <name evidence="3" type="ORF">GCM10007116_21670</name>
    <name evidence="2" type="ORF">HS1genome_2006</name>
</gene>
<dbReference type="GeneID" id="38667472"/>
<proteinExistence type="predicted"/>
<dbReference type="KEGG" id="sacd:HS1genome_2006"/>
<dbReference type="EMBL" id="BMQS01000030">
    <property type="protein sequence ID" value="GGU04728.1"/>
    <property type="molecule type" value="Genomic_DNA"/>
</dbReference>
<feature type="domain" description="HTH bat-type" evidence="1">
    <location>
        <begin position="150"/>
        <end position="201"/>
    </location>
</feature>
<evidence type="ECO:0000313" key="3">
    <source>
        <dbReference type="EMBL" id="GGU04728.1"/>
    </source>
</evidence>
<evidence type="ECO:0000259" key="1">
    <source>
        <dbReference type="Pfam" id="PF04967"/>
    </source>
</evidence>
<dbReference type="RefSeq" id="WP_126450885.1">
    <property type="nucleotide sequence ID" value="NZ_AP018553.1"/>
</dbReference>
<dbReference type="Proteomes" id="UP000276741">
    <property type="component" value="Chromosome"/>
</dbReference>
<name>A0A348B615_9CREN</name>
<evidence type="ECO:0000313" key="4">
    <source>
        <dbReference type="Proteomes" id="UP000276741"/>
    </source>
</evidence>
<evidence type="ECO:0000313" key="2">
    <source>
        <dbReference type="EMBL" id="BBD73617.1"/>
    </source>
</evidence>
<protein>
    <submittedName>
        <fullName evidence="2">Bacterio-opsin activator</fullName>
    </submittedName>
</protein>
<dbReference type="PANTHER" id="PTHR34236">
    <property type="entry name" value="DIMETHYL SULFOXIDE REDUCTASE TRANSCRIPTIONAL ACTIVATOR"/>
    <property type="match status" value="1"/>
</dbReference>
<dbReference type="Proteomes" id="UP000616143">
    <property type="component" value="Unassembled WGS sequence"/>
</dbReference>